<proteinExistence type="predicted"/>
<comment type="caution">
    <text evidence="1">The sequence shown here is derived from an EMBL/GenBank/DDBJ whole genome shotgun (WGS) entry which is preliminary data.</text>
</comment>
<accession>A0A1F4VQF9</accession>
<sequence length="213" mass="23941">MTTCSDRGKIKVLFQSYWGRERTWPKAHRLSLHEAEVPPMSSLKEVIMSSSLVQGGTYPQEVLHLSGSVQKILRLSGLLPRRWTDIHLADEEHAFRSGSASLYYPDLEVSFNTSSHWTSELGEADLKVVDRLLATFYVGYHTSKFGDYEHPSRQTAKLRLELRLSELNDIVLGKGAPVPIGGDWHDSPNRNNQSGKLRLTLTIEGTALTILAR</sequence>
<organism evidence="1 2">
    <name type="scientific">candidate division WWE3 bacterium RIFCSPLOWO2_01_FULL_42_11</name>
    <dbReference type="NCBI Taxonomy" id="1802627"/>
    <lineage>
        <taxon>Bacteria</taxon>
        <taxon>Katanobacteria</taxon>
    </lineage>
</organism>
<name>A0A1F4VQF9_UNCKA</name>
<reference evidence="1 2" key="1">
    <citation type="journal article" date="2016" name="Nat. Commun.">
        <title>Thousands of microbial genomes shed light on interconnected biogeochemical processes in an aquifer system.</title>
        <authorList>
            <person name="Anantharaman K."/>
            <person name="Brown C.T."/>
            <person name="Hug L.A."/>
            <person name="Sharon I."/>
            <person name="Castelle C.J."/>
            <person name="Probst A.J."/>
            <person name="Thomas B.C."/>
            <person name="Singh A."/>
            <person name="Wilkins M.J."/>
            <person name="Karaoz U."/>
            <person name="Brodie E.L."/>
            <person name="Williams K.H."/>
            <person name="Hubbard S.S."/>
            <person name="Banfield J.F."/>
        </authorList>
    </citation>
    <scope>NUCLEOTIDE SEQUENCE [LARGE SCALE GENOMIC DNA]</scope>
</reference>
<dbReference type="STRING" id="1802627.A3A70_01545"/>
<protein>
    <submittedName>
        <fullName evidence="1">Uncharacterized protein</fullName>
    </submittedName>
</protein>
<dbReference type="AlphaFoldDB" id="A0A1F4VQF9"/>
<evidence type="ECO:0000313" key="2">
    <source>
        <dbReference type="Proteomes" id="UP000178964"/>
    </source>
</evidence>
<dbReference type="EMBL" id="MEVK01000016">
    <property type="protein sequence ID" value="OGC59436.1"/>
    <property type="molecule type" value="Genomic_DNA"/>
</dbReference>
<evidence type="ECO:0000313" key="1">
    <source>
        <dbReference type="EMBL" id="OGC59436.1"/>
    </source>
</evidence>
<gene>
    <name evidence="1" type="ORF">A3A70_01545</name>
</gene>
<dbReference type="Proteomes" id="UP000178964">
    <property type="component" value="Unassembled WGS sequence"/>
</dbReference>